<dbReference type="RefSeq" id="WP_014500598.1">
    <property type="nucleotide sequence ID" value="NC_017262.1"/>
</dbReference>
<feature type="coiled-coil region" evidence="6">
    <location>
        <begin position="741"/>
        <end position="775"/>
    </location>
</feature>
<evidence type="ECO:0000256" key="3">
    <source>
        <dbReference type="ARBA" id="ARBA00022801"/>
    </source>
</evidence>
<dbReference type="Proteomes" id="UP000001494">
    <property type="component" value="Chromosome"/>
</dbReference>
<evidence type="ECO:0000259" key="7">
    <source>
        <dbReference type="Pfam" id="PF13086"/>
    </source>
</evidence>
<dbReference type="KEGG" id="zmm:Zmob_0586"/>
<dbReference type="HOGENOM" id="CLU_004155_0_0_5"/>
<dbReference type="PANTHER" id="PTHR43788:SF8">
    <property type="entry name" value="DNA-BINDING PROTEIN SMUBP-2"/>
    <property type="match status" value="1"/>
</dbReference>
<keyword evidence="6" id="KW-0175">Coiled coil</keyword>
<protein>
    <submittedName>
        <fullName evidence="9">Uncharacterized protein</fullName>
    </submittedName>
</protein>
<organism evidence="9 10">
    <name type="scientific">Zymomonas mobilis subsp. mobilis (strain ATCC 10988 / DSM 424 / LMG 404 / NCIMB 8938 / NRRL B-806 / ZM1)</name>
    <dbReference type="NCBI Taxonomy" id="555217"/>
    <lineage>
        <taxon>Bacteria</taxon>
        <taxon>Pseudomonadati</taxon>
        <taxon>Pseudomonadota</taxon>
        <taxon>Alphaproteobacteria</taxon>
        <taxon>Sphingomonadales</taxon>
        <taxon>Zymomonadaceae</taxon>
        <taxon>Zymomonas</taxon>
    </lineage>
</organism>
<dbReference type="CDD" id="cd18808">
    <property type="entry name" value="SF1_C_Upf1"/>
    <property type="match status" value="1"/>
</dbReference>
<dbReference type="SUPFAM" id="SSF52540">
    <property type="entry name" value="P-loop containing nucleoside triphosphate hydrolases"/>
    <property type="match status" value="1"/>
</dbReference>
<dbReference type="InterPro" id="IPR050534">
    <property type="entry name" value="Coronavir_polyprotein_1ab"/>
</dbReference>
<evidence type="ECO:0000256" key="5">
    <source>
        <dbReference type="ARBA" id="ARBA00022840"/>
    </source>
</evidence>
<keyword evidence="3" id="KW-0378">Hydrolase</keyword>
<feature type="domain" description="DNA2/NAM7 helicase helicase" evidence="7">
    <location>
        <begin position="874"/>
        <end position="934"/>
    </location>
</feature>
<dbReference type="Pfam" id="PF13086">
    <property type="entry name" value="AAA_11"/>
    <property type="match status" value="1"/>
</dbReference>
<evidence type="ECO:0000313" key="10">
    <source>
        <dbReference type="Proteomes" id="UP000001494"/>
    </source>
</evidence>
<dbReference type="AlphaFoldDB" id="A0A0H3FXH0"/>
<evidence type="ECO:0000256" key="1">
    <source>
        <dbReference type="ARBA" id="ARBA00007913"/>
    </source>
</evidence>
<keyword evidence="4" id="KW-0347">Helicase</keyword>
<dbReference type="eggNOG" id="COG1112">
    <property type="taxonomic scope" value="Bacteria"/>
</dbReference>
<keyword evidence="2" id="KW-0547">Nucleotide-binding</keyword>
<sequence length="1191" mass="134005">MIKKNERPYSHYSLLRLKNLYQENPRNPHILSLIHDELGYRNSDFAQDLIQKIEWAIQKIDRDATQKEASFSFFEEEKPLSQKGNKKFNLLDKLLHFLPSFKAKKANEPAAILATWTAEEALSPQTYRNPEDLASGDKKAVASLTRAQLPWENRESLPPKKRLYYQIILGSIPMQEATEKLIQLFGKDEETRQRIKEKSAIAAILVDDRGFLVEDNNVAISSFAWALPQALKGKLDILGAWPDIEPQVTEYLTTILQNNGTDGKKQPLDRGILEEAFQWITEQFGLPSDLIEAPSFALRIYHPLSSDKPPQATLLNSFFLGDLALARSLLQQGKANSSLIYYLGDKKAENIFNLLTDHDAVEKAVSPALMPIARWPSAGGHALVLLQQAAVNLTRDQLQEKDGIIAVNGPPGTGKTTLLRDVIAAAVVDRATAMAEFDDPEHAFIPTGKKITMGEKAFFHLYRLDPSIKGHEIIVASSNNKAVENISQELPAIEAIGRSTEELNYFRSISDQLLNPQSYFEKNNSADDKKTENNKSWGLIAAALGNAKNRHQFLQSFWWDQEYGFRNYLKAARGDKVVLPTRNPTTKQVIGEHQPAIVEAENPPSPQEAKTRWQKSRIHFKNLKNEIETELKDLHTVRHIVQEITKLRKPLTESETAFSHLQRLTTQAKDHHRYCFKQQAKAKAIHEGALENIARHQSERPWIFARWFKTKGWEAWLQAYTRLELLASRAEIDEKLADQSYSEAAQSLEKLQSEYEAQKKQLEHLQRKLADYNNRIAPYRASLGDRIIDDSFFKKSHEEINLTSPWLPDSLHRKREDLFIAALNLHHAFIDASAQKFLHNLSIFIKIFSSGSPSNEDEKQYLGDLWSSLFMVVPVISTTFASIGRMLGNLPPNSIGWLLIDEAGQAVPQAAAGAILWAKRSVVVGDPLQIPPVVSLPEQLTSKICQFFKVDKSIWSAPDASAQSLADQASNFQAVFNSDQDGRRVGIPLLVHRRCQNPMFEISNRIAYDNQMVHAAGNPSIGAIGKVIGRSRWLDVKGEADTKWCEAEGQVVIDFLEKLAAASITSPDLFIITPFRIVSSELKLRLSQKSSLLERLQIKNSEWIRSHIGTVHTFQGKEADSVILLLGAPANNQNGARRWAAETPNIFNVAVSRAKQNIYVIGSYDAWAKVGYTQDIAHSLPCNRSNNSPAA</sequence>
<comment type="similarity">
    <text evidence="1">Belongs to the DNA2/NAM7 helicase family.</text>
</comment>
<dbReference type="PANTHER" id="PTHR43788">
    <property type="entry name" value="DNA2/NAM7 HELICASE FAMILY MEMBER"/>
    <property type="match status" value="1"/>
</dbReference>
<dbReference type="EMBL" id="CP002850">
    <property type="protein sequence ID" value="AEH62431.1"/>
    <property type="molecule type" value="Genomic_DNA"/>
</dbReference>
<evidence type="ECO:0000313" key="9">
    <source>
        <dbReference type="EMBL" id="AEH62431.1"/>
    </source>
</evidence>
<proteinExistence type="inferred from homology"/>
<feature type="domain" description="DNA2/NAM7 helicase-like C-terminal" evidence="8">
    <location>
        <begin position="1041"/>
        <end position="1163"/>
    </location>
</feature>
<reference evidence="9 10" key="1">
    <citation type="journal article" date="2011" name="J. Bacteriol.">
        <title>Genome sequence of the ethanol-producing Zymomonas mobilis subsp. mobilis lectotype strain ATCC 10988.</title>
        <authorList>
            <person name="Pappas K.M."/>
            <person name="Kouvelis V.N."/>
            <person name="Saunders E."/>
            <person name="Brettin T.S."/>
            <person name="Bruce D."/>
            <person name="Detter C."/>
            <person name="Balakireva M."/>
            <person name="Han C.S."/>
            <person name="Savvakis G."/>
            <person name="Kyrpides N.C."/>
            <person name="Typas M.A."/>
        </authorList>
    </citation>
    <scope>NUCLEOTIDE SEQUENCE [LARGE SCALE GENOMIC DNA]</scope>
    <source>
        <strain evidence="10">ATCC 10988 / DSM 424 / CCUG 17860 / LMG 404 / NCIMB 8938 / NRRL B-806 / ZM1</strain>
    </source>
</reference>
<evidence type="ECO:0000256" key="2">
    <source>
        <dbReference type="ARBA" id="ARBA00022741"/>
    </source>
</evidence>
<keyword evidence="5" id="KW-0067">ATP-binding</keyword>
<name>A0A0H3FXH0_ZYMMA</name>
<evidence type="ECO:0000256" key="6">
    <source>
        <dbReference type="SAM" id="Coils"/>
    </source>
</evidence>
<dbReference type="InterPro" id="IPR027417">
    <property type="entry name" value="P-loop_NTPase"/>
</dbReference>
<dbReference type="GO" id="GO:0043139">
    <property type="term" value="F:5'-3' DNA helicase activity"/>
    <property type="evidence" value="ECO:0007669"/>
    <property type="project" value="TreeGrafter"/>
</dbReference>
<dbReference type="Pfam" id="PF13087">
    <property type="entry name" value="AAA_12"/>
    <property type="match status" value="1"/>
</dbReference>
<dbReference type="InterPro" id="IPR041679">
    <property type="entry name" value="DNA2/NAM7-like_C"/>
</dbReference>
<dbReference type="OrthoDB" id="9757917at2"/>
<evidence type="ECO:0000259" key="8">
    <source>
        <dbReference type="Pfam" id="PF13087"/>
    </source>
</evidence>
<dbReference type="GO" id="GO:0016787">
    <property type="term" value="F:hydrolase activity"/>
    <property type="evidence" value="ECO:0007669"/>
    <property type="project" value="UniProtKB-KW"/>
</dbReference>
<gene>
    <name evidence="9" type="ordered locus">Zmob_0586</name>
</gene>
<evidence type="ECO:0000256" key="4">
    <source>
        <dbReference type="ARBA" id="ARBA00022806"/>
    </source>
</evidence>
<accession>A0A0H3FXH0</accession>
<dbReference type="GO" id="GO:0005524">
    <property type="term" value="F:ATP binding"/>
    <property type="evidence" value="ECO:0007669"/>
    <property type="project" value="UniProtKB-KW"/>
</dbReference>
<dbReference type="Gene3D" id="3.40.50.300">
    <property type="entry name" value="P-loop containing nucleotide triphosphate hydrolases"/>
    <property type="match status" value="3"/>
</dbReference>
<dbReference type="InterPro" id="IPR041677">
    <property type="entry name" value="DNA2/NAM7_AAA_11"/>
</dbReference>
<dbReference type="eggNOG" id="COG0419">
    <property type="taxonomic scope" value="Bacteria"/>
</dbReference>
<dbReference type="InterPro" id="IPR047187">
    <property type="entry name" value="SF1_C_Upf1"/>
</dbReference>